<comment type="caution">
    <text evidence="2">The sequence shown here is derived from an EMBL/GenBank/DDBJ whole genome shotgun (WGS) entry which is preliminary data.</text>
</comment>
<gene>
    <name evidence="2" type="ORF">CDAR_105141</name>
</gene>
<protein>
    <submittedName>
        <fullName evidence="2">Uncharacterized protein</fullName>
    </submittedName>
</protein>
<name>A0AAV4V5X6_9ARAC</name>
<proteinExistence type="predicted"/>
<reference evidence="2 3" key="1">
    <citation type="submission" date="2021-06" db="EMBL/GenBank/DDBJ databases">
        <title>Caerostris darwini draft genome.</title>
        <authorList>
            <person name="Kono N."/>
            <person name="Arakawa K."/>
        </authorList>
    </citation>
    <scope>NUCLEOTIDE SEQUENCE [LARGE SCALE GENOMIC DNA]</scope>
</reference>
<keyword evidence="1" id="KW-0732">Signal</keyword>
<dbReference type="EMBL" id="BPLQ01012409">
    <property type="protein sequence ID" value="GIY65345.1"/>
    <property type="molecule type" value="Genomic_DNA"/>
</dbReference>
<feature type="chain" id="PRO_5043977521" evidence="1">
    <location>
        <begin position="17"/>
        <end position="131"/>
    </location>
</feature>
<dbReference type="Proteomes" id="UP001054837">
    <property type="component" value="Unassembled WGS sequence"/>
</dbReference>
<organism evidence="2 3">
    <name type="scientific">Caerostris darwini</name>
    <dbReference type="NCBI Taxonomy" id="1538125"/>
    <lineage>
        <taxon>Eukaryota</taxon>
        <taxon>Metazoa</taxon>
        <taxon>Ecdysozoa</taxon>
        <taxon>Arthropoda</taxon>
        <taxon>Chelicerata</taxon>
        <taxon>Arachnida</taxon>
        <taxon>Araneae</taxon>
        <taxon>Araneomorphae</taxon>
        <taxon>Entelegynae</taxon>
        <taxon>Araneoidea</taxon>
        <taxon>Araneidae</taxon>
        <taxon>Caerostris</taxon>
    </lineage>
</organism>
<evidence type="ECO:0000313" key="2">
    <source>
        <dbReference type="EMBL" id="GIY65345.1"/>
    </source>
</evidence>
<feature type="signal peptide" evidence="1">
    <location>
        <begin position="1"/>
        <end position="16"/>
    </location>
</feature>
<dbReference type="AlphaFoldDB" id="A0AAV4V5X6"/>
<sequence>MIWGLILILVPHLSKTDYRYTPTQQSDIACRSSCFTILLSSHILVVCKPFNQPRKQHRRLTKAPFSLCAANHIPNTAKSPPSMQTGSKKTGGGNVTFRACLARAMTSQKPVLSQIRQPNQQAIHLWDVTIA</sequence>
<evidence type="ECO:0000256" key="1">
    <source>
        <dbReference type="SAM" id="SignalP"/>
    </source>
</evidence>
<accession>A0AAV4V5X6</accession>
<keyword evidence="3" id="KW-1185">Reference proteome</keyword>
<evidence type="ECO:0000313" key="3">
    <source>
        <dbReference type="Proteomes" id="UP001054837"/>
    </source>
</evidence>